<dbReference type="InterPro" id="IPR016186">
    <property type="entry name" value="C-type_lectin-like/link_sf"/>
</dbReference>
<evidence type="ECO:0000313" key="2">
    <source>
        <dbReference type="EMBL" id="GMT26386.1"/>
    </source>
</evidence>
<dbReference type="InterPro" id="IPR016187">
    <property type="entry name" value="CTDL_fold"/>
</dbReference>
<dbReference type="PANTHER" id="PTHR22991:SF40">
    <property type="entry name" value="PROTEIN CBG13490"/>
    <property type="match status" value="1"/>
</dbReference>
<name>A0AAV5X0H9_9BILA</name>
<dbReference type="EMBL" id="BTSY01000327">
    <property type="protein sequence ID" value="GMT37901.1"/>
    <property type="molecule type" value="Genomic_DNA"/>
</dbReference>
<protein>
    <recommendedName>
        <fullName evidence="5">C-type lectin</fullName>
    </recommendedName>
</protein>
<gene>
    <name evidence="2" type="ORF">PFISCL1PPCAC_17683</name>
    <name evidence="3" type="ORF">PFISCL1PPCAC_29198</name>
</gene>
<dbReference type="PANTHER" id="PTHR22991">
    <property type="entry name" value="PROTEIN CBG13490"/>
    <property type="match status" value="1"/>
</dbReference>
<sequence>TAIPLLDAAFCPDGYSMMKDGSCYRTVYVEEPAILGDFMSKGIEECKKDDATLPIIRNDQENTMFADILTNLTKYITSDPWLILGAVCNSTTRRLEWMDGTQI</sequence>
<dbReference type="AlphaFoldDB" id="A0AAV5X0H9"/>
<dbReference type="InterPro" id="IPR050976">
    <property type="entry name" value="Snaclec"/>
</dbReference>
<feature type="non-terminal residue" evidence="3">
    <location>
        <position position="1"/>
    </location>
</feature>
<dbReference type="Gene3D" id="3.10.100.10">
    <property type="entry name" value="Mannose-Binding Protein A, subunit A"/>
    <property type="match status" value="1"/>
</dbReference>
<accession>A0AAV5X0H9</accession>
<dbReference type="CDD" id="cd00037">
    <property type="entry name" value="CLECT"/>
    <property type="match status" value="1"/>
</dbReference>
<proteinExistence type="predicted"/>
<comment type="caution">
    <text evidence="3">The sequence shown here is derived from an EMBL/GenBank/DDBJ whole genome shotgun (WGS) entry which is preliminary data.</text>
</comment>
<keyword evidence="1" id="KW-1015">Disulfide bond</keyword>
<dbReference type="SUPFAM" id="SSF56436">
    <property type="entry name" value="C-type lectin-like"/>
    <property type="match status" value="1"/>
</dbReference>
<feature type="non-terminal residue" evidence="3">
    <location>
        <position position="103"/>
    </location>
</feature>
<keyword evidence="4" id="KW-1185">Reference proteome</keyword>
<organism evidence="3 4">
    <name type="scientific">Pristionchus fissidentatus</name>
    <dbReference type="NCBI Taxonomy" id="1538716"/>
    <lineage>
        <taxon>Eukaryota</taxon>
        <taxon>Metazoa</taxon>
        <taxon>Ecdysozoa</taxon>
        <taxon>Nematoda</taxon>
        <taxon>Chromadorea</taxon>
        <taxon>Rhabditida</taxon>
        <taxon>Rhabditina</taxon>
        <taxon>Diplogasteromorpha</taxon>
        <taxon>Diplogasteroidea</taxon>
        <taxon>Neodiplogasteridae</taxon>
        <taxon>Pristionchus</taxon>
    </lineage>
</organism>
<evidence type="ECO:0000313" key="4">
    <source>
        <dbReference type="Proteomes" id="UP001432322"/>
    </source>
</evidence>
<dbReference type="EMBL" id="BTSY01000005">
    <property type="protein sequence ID" value="GMT26386.1"/>
    <property type="molecule type" value="Genomic_DNA"/>
</dbReference>
<reference evidence="3" key="1">
    <citation type="submission" date="2023-10" db="EMBL/GenBank/DDBJ databases">
        <title>Genome assembly of Pristionchus species.</title>
        <authorList>
            <person name="Yoshida K."/>
            <person name="Sommer R.J."/>
        </authorList>
    </citation>
    <scope>NUCLEOTIDE SEQUENCE</scope>
    <source>
        <strain evidence="3">RS5133</strain>
    </source>
</reference>
<dbReference type="Proteomes" id="UP001432322">
    <property type="component" value="Unassembled WGS sequence"/>
</dbReference>
<evidence type="ECO:0000313" key="3">
    <source>
        <dbReference type="EMBL" id="GMT37901.1"/>
    </source>
</evidence>
<evidence type="ECO:0000256" key="1">
    <source>
        <dbReference type="ARBA" id="ARBA00023157"/>
    </source>
</evidence>
<evidence type="ECO:0008006" key="5">
    <source>
        <dbReference type="Google" id="ProtNLM"/>
    </source>
</evidence>